<evidence type="ECO:0000256" key="5">
    <source>
        <dbReference type="ARBA" id="ARBA00022989"/>
    </source>
</evidence>
<dbReference type="AlphaFoldDB" id="A0AAD5PFD1"/>
<proteinExistence type="inferred from homology"/>
<dbReference type="InterPro" id="IPR028945">
    <property type="entry name" value="Get1"/>
</dbReference>
<dbReference type="InterPro" id="IPR029012">
    <property type="entry name" value="Helix_hairpin_bin_sf"/>
</dbReference>
<evidence type="ECO:0000256" key="6">
    <source>
        <dbReference type="ARBA" id="ARBA00023136"/>
    </source>
</evidence>
<keyword evidence="3" id="KW-0812">Transmembrane</keyword>
<dbReference type="Proteomes" id="UP001209540">
    <property type="component" value="Unassembled WGS sequence"/>
</dbReference>
<keyword evidence="4" id="KW-0256">Endoplasmic reticulum</keyword>
<comment type="subcellular location">
    <subcellularLocation>
        <location evidence="1">Endoplasmic reticulum membrane</location>
        <topology evidence="1">Multi-pass membrane protein</topology>
    </subcellularLocation>
</comment>
<dbReference type="PANTHER" id="PTHR42650:SF1">
    <property type="entry name" value="GUIDED ENTRY OF TAIL-ANCHORED PROTEINS FACTOR 1"/>
    <property type="match status" value="1"/>
</dbReference>
<keyword evidence="8" id="KW-1185">Reference proteome</keyword>
<keyword evidence="5" id="KW-1133">Transmembrane helix</keyword>
<sequence length="143" mass="16937">MYLATTILLLVLITETILILGYSYVTQTDEFAKWAKMRRKLDKGMADLEKLNSDIAFTKAAFELRAKSVLWFFVHGTRTIIAFWYTRRAAFYLPKGWFGPAEWFLWMPLAPRGMYLDRNLVKEEKMCCVNIEFYIHHDVFMCI</sequence>
<evidence type="ECO:0000256" key="4">
    <source>
        <dbReference type="ARBA" id="ARBA00022824"/>
    </source>
</evidence>
<dbReference type="EMBL" id="JAIXMP010000010">
    <property type="protein sequence ID" value="KAI9266739.1"/>
    <property type="molecule type" value="Genomic_DNA"/>
</dbReference>
<keyword evidence="6" id="KW-0472">Membrane</keyword>
<dbReference type="GO" id="GO:0043529">
    <property type="term" value="C:GET complex"/>
    <property type="evidence" value="ECO:0007669"/>
    <property type="project" value="TreeGrafter"/>
</dbReference>
<organism evidence="7 8">
    <name type="scientific">Phascolomyces articulosus</name>
    <dbReference type="NCBI Taxonomy" id="60185"/>
    <lineage>
        <taxon>Eukaryota</taxon>
        <taxon>Fungi</taxon>
        <taxon>Fungi incertae sedis</taxon>
        <taxon>Mucoromycota</taxon>
        <taxon>Mucoromycotina</taxon>
        <taxon>Mucoromycetes</taxon>
        <taxon>Mucorales</taxon>
        <taxon>Lichtheimiaceae</taxon>
        <taxon>Phascolomyces</taxon>
    </lineage>
</organism>
<dbReference type="GO" id="GO:0005789">
    <property type="term" value="C:endoplasmic reticulum membrane"/>
    <property type="evidence" value="ECO:0007669"/>
    <property type="project" value="UniProtKB-SubCell"/>
</dbReference>
<dbReference type="GO" id="GO:0043495">
    <property type="term" value="F:protein-membrane adaptor activity"/>
    <property type="evidence" value="ECO:0007669"/>
    <property type="project" value="TreeGrafter"/>
</dbReference>
<evidence type="ECO:0000256" key="3">
    <source>
        <dbReference type="ARBA" id="ARBA00022692"/>
    </source>
</evidence>
<comment type="similarity">
    <text evidence="2">Belongs to the WRB/GET1 family.</text>
</comment>
<reference evidence="7" key="1">
    <citation type="journal article" date="2022" name="IScience">
        <title>Evolution of zygomycete secretomes and the origins of terrestrial fungal ecologies.</title>
        <authorList>
            <person name="Chang Y."/>
            <person name="Wang Y."/>
            <person name="Mondo S."/>
            <person name="Ahrendt S."/>
            <person name="Andreopoulos W."/>
            <person name="Barry K."/>
            <person name="Beard J."/>
            <person name="Benny G.L."/>
            <person name="Blankenship S."/>
            <person name="Bonito G."/>
            <person name="Cuomo C."/>
            <person name="Desiro A."/>
            <person name="Gervers K.A."/>
            <person name="Hundley H."/>
            <person name="Kuo A."/>
            <person name="LaButti K."/>
            <person name="Lang B.F."/>
            <person name="Lipzen A."/>
            <person name="O'Donnell K."/>
            <person name="Pangilinan J."/>
            <person name="Reynolds N."/>
            <person name="Sandor L."/>
            <person name="Smith M.E."/>
            <person name="Tsang A."/>
            <person name="Grigoriev I.V."/>
            <person name="Stajich J.E."/>
            <person name="Spatafora J.W."/>
        </authorList>
    </citation>
    <scope>NUCLEOTIDE SEQUENCE</scope>
    <source>
        <strain evidence="7">RSA 2281</strain>
    </source>
</reference>
<accession>A0AAD5PFD1</accession>
<evidence type="ECO:0000256" key="1">
    <source>
        <dbReference type="ARBA" id="ARBA00004477"/>
    </source>
</evidence>
<evidence type="ECO:0000313" key="8">
    <source>
        <dbReference type="Proteomes" id="UP001209540"/>
    </source>
</evidence>
<evidence type="ECO:0000313" key="7">
    <source>
        <dbReference type="EMBL" id="KAI9266739.1"/>
    </source>
</evidence>
<evidence type="ECO:0000256" key="2">
    <source>
        <dbReference type="ARBA" id="ARBA00010799"/>
    </source>
</evidence>
<dbReference type="Pfam" id="PF04420">
    <property type="entry name" value="CHD5"/>
    <property type="match status" value="1"/>
</dbReference>
<protein>
    <submittedName>
        <fullName evidence="7">CHD5-like protein-domain-containing protein</fullName>
    </submittedName>
</protein>
<reference evidence="7" key="2">
    <citation type="submission" date="2023-02" db="EMBL/GenBank/DDBJ databases">
        <authorList>
            <consortium name="DOE Joint Genome Institute"/>
            <person name="Mondo S.J."/>
            <person name="Chang Y."/>
            <person name="Wang Y."/>
            <person name="Ahrendt S."/>
            <person name="Andreopoulos W."/>
            <person name="Barry K."/>
            <person name="Beard J."/>
            <person name="Benny G.L."/>
            <person name="Blankenship S."/>
            <person name="Bonito G."/>
            <person name="Cuomo C."/>
            <person name="Desiro A."/>
            <person name="Gervers K.A."/>
            <person name="Hundley H."/>
            <person name="Kuo A."/>
            <person name="LaButti K."/>
            <person name="Lang B.F."/>
            <person name="Lipzen A."/>
            <person name="O'Donnell K."/>
            <person name="Pangilinan J."/>
            <person name="Reynolds N."/>
            <person name="Sandor L."/>
            <person name="Smith M.W."/>
            <person name="Tsang A."/>
            <person name="Grigoriev I.V."/>
            <person name="Stajich J.E."/>
            <person name="Spatafora J.W."/>
        </authorList>
    </citation>
    <scope>NUCLEOTIDE SEQUENCE</scope>
    <source>
        <strain evidence="7">RSA 2281</strain>
    </source>
</reference>
<gene>
    <name evidence="7" type="ORF">BDA99DRAFT_31443</name>
</gene>
<name>A0AAD5PFD1_9FUNG</name>
<dbReference type="GO" id="GO:0071816">
    <property type="term" value="P:tail-anchored membrane protein insertion into ER membrane"/>
    <property type="evidence" value="ECO:0007669"/>
    <property type="project" value="InterPro"/>
</dbReference>
<dbReference type="Gene3D" id="1.10.287.660">
    <property type="entry name" value="Helix hairpin bin"/>
    <property type="match status" value="1"/>
</dbReference>
<dbReference type="PANTHER" id="PTHR42650">
    <property type="entry name" value="TAIL-ANCHORED PROTEIN INSERTION RECEPTOR WRB"/>
    <property type="match status" value="1"/>
</dbReference>
<comment type="caution">
    <text evidence="7">The sequence shown here is derived from an EMBL/GenBank/DDBJ whole genome shotgun (WGS) entry which is preliminary data.</text>
</comment>